<feature type="domain" description="SecA family profile" evidence="1">
    <location>
        <begin position="2"/>
        <end position="79"/>
    </location>
</feature>
<dbReference type="Pfam" id="PF07517">
    <property type="entry name" value="SecA_DEAD"/>
    <property type="match status" value="1"/>
</dbReference>
<sequence>MFNIISKLIGDSNEKTIRKLNPILESINILEEQYKSLSNDELKELTQFFKNRMKDGETTDELLPEAFAAVREASKRVLN</sequence>
<dbReference type="SUPFAM" id="SSF52540">
    <property type="entry name" value="P-loop containing nucleoside triphosphate hydrolases"/>
    <property type="match status" value="1"/>
</dbReference>
<dbReference type="PROSITE" id="PS51196">
    <property type="entry name" value="SECA_MOTOR_DEAD"/>
    <property type="match status" value="1"/>
</dbReference>
<protein>
    <recommendedName>
        <fullName evidence="1">SecA family profile domain-containing protein</fullName>
    </recommendedName>
</protein>
<proteinExistence type="predicted"/>
<dbReference type="AlphaFoldDB" id="A0A383DME6"/>
<feature type="non-terminal residue" evidence="2">
    <location>
        <position position="79"/>
    </location>
</feature>
<reference evidence="2" key="1">
    <citation type="submission" date="2018-05" db="EMBL/GenBank/DDBJ databases">
        <authorList>
            <person name="Lanie J.A."/>
            <person name="Ng W.-L."/>
            <person name="Kazmierczak K.M."/>
            <person name="Andrzejewski T.M."/>
            <person name="Davidsen T.M."/>
            <person name="Wayne K.J."/>
            <person name="Tettelin H."/>
            <person name="Glass J.I."/>
            <person name="Rusch D."/>
            <person name="Podicherti R."/>
            <person name="Tsui H.-C.T."/>
            <person name="Winkler M.E."/>
        </authorList>
    </citation>
    <scope>NUCLEOTIDE SEQUENCE</scope>
</reference>
<dbReference type="EMBL" id="UINC01218568">
    <property type="protein sequence ID" value="SVE45647.1"/>
    <property type="molecule type" value="Genomic_DNA"/>
</dbReference>
<dbReference type="GO" id="GO:0016020">
    <property type="term" value="C:membrane"/>
    <property type="evidence" value="ECO:0007669"/>
    <property type="project" value="InterPro"/>
</dbReference>
<evidence type="ECO:0000313" key="2">
    <source>
        <dbReference type="EMBL" id="SVE45647.1"/>
    </source>
</evidence>
<gene>
    <name evidence="2" type="ORF">METZ01_LOCUS498501</name>
</gene>
<name>A0A383DME6_9ZZZZ</name>
<dbReference type="InterPro" id="IPR014018">
    <property type="entry name" value="SecA_motor_DEAD"/>
</dbReference>
<evidence type="ECO:0000259" key="1">
    <source>
        <dbReference type="PROSITE" id="PS51196"/>
    </source>
</evidence>
<dbReference type="InterPro" id="IPR011115">
    <property type="entry name" value="SecA_DEAD"/>
</dbReference>
<organism evidence="2">
    <name type="scientific">marine metagenome</name>
    <dbReference type="NCBI Taxonomy" id="408172"/>
    <lineage>
        <taxon>unclassified sequences</taxon>
        <taxon>metagenomes</taxon>
        <taxon>ecological metagenomes</taxon>
    </lineage>
</organism>
<dbReference type="GO" id="GO:0005524">
    <property type="term" value="F:ATP binding"/>
    <property type="evidence" value="ECO:0007669"/>
    <property type="project" value="InterPro"/>
</dbReference>
<dbReference type="GO" id="GO:0017038">
    <property type="term" value="P:protein import"/>
    <property type="evidence" value="ECO:0007669"/>
    <property type="project" value="InterPro"/>
</dbReference>
<dbReference type="InterPro" id="IPR027417">
    <property type="entry name" value="P-loop_NTPase"/>
</dbReference>
<dbReference type="Gene3D" id="3.40.50.300">
    <property type="entry name" value="P-loop containing nucleotide triphosphate hydrolases"/>
    <property type="match status" value="1"/>
</dbReference>
<accession>A0A383DME6</accession>